<dbReference type="InterPro" id="IPR016457">
    <property type="entry name" value="Formylmethanofuran_DH_bsu"/>
</dbReference>
<accession>A0A1I3RIY5</accession>
<dbReference type="PIRSF" id="PIRSF005646">
    <property type="entry name" value="FwdB"/>
    <property type="match status" value="1"/>
</dbReference>
<evidence type="ECO:0000259" key="2">
    <source>
        <dbReference type="Pfam" id="PF00384"/>
    </source>
</evidence>
<dbReference type="AlphaFoldDB" id="A0A1I3RIY5"/>
<sequence length="411" mass="44342">MMFDVACPFCSCVCDDLSIDVVEGQLIPQQHVCARAAQAYAAINRAPHIDAWQDGKPCEFETALQTAAKLLQNSRAPLLLGMHGMGTNSHRAAIQLAERLGGTIDAAGSTLSRATLRAFQQVGLSTCSLGEVKQRADLIIIWGADPMTTHTRLLERLDVKTGQRHLLVIDSHTTATSAMADEFLQIKSDSDFELILALRQLVRDESATPDVDCELSLAQLQSLSNKLKSCRYGTLFFGPGLARGSTPHLTVEMLYRLVSELNGYTRFTARALGKSGADNVLAWQTGYAGTVTFRHGYPEPLTDDSAESLRANGDVDCCIIFGTNAINELSEAALKAFSSLPTIVFQPIGETCSITATVQIAVAVDGVHASDTIYRFDDIPLPLRQLTTTDKPTVAAVVENIVKKFPVAANG</sequence>
<feature type="domain" description="Molybdopterin oxidoreductase" evidence="2">
    <location>
        <begin position="61"/>
        <end position="203"/>
    </location>
</feature>
<dbReference type="STRING" id="1576369.SAMN05421753_12115"/>
<protein>
    <submittedName>
        <fullName evidence="3">Formylmethanofuran dehydrogenase subunit B</fullName>
    </submittedName>
</protein>
<dbReference type="InterPro" id="IPR006656">
    <property type="entry name" value="Mopterin_OxRdtase"/>
</dbReference>
<keyword evidence="1" id="KW-0560">Oxidoreductase</keyword>
<dbReference type="PANTHER" id="PTHR43105">
    <property type="entry name" value="RESPIRATORY NITRATE REDUCTASE"/>
    <property type="match status" value="1"/>
</dbReference>
<proteinExistence type="predicted"/>
<evidence type="ECO:0000313" key="4">
    <source>
        <dbReference type="Proteomes" id="UP000199518"/>
    </source>
</evidence>
<dbReference type="EMBL" id="FOQD01000021">
    <property type="protein sequence ID" value="SFJ46228.1"/>
    <property type="molecule type" value="Genomic_DNA"/>
</dbReference>
<dbReference type="GO" id="GO:0015948">
    <property type="term" value="P:methanogenesis"/>
    <property type="evidence" value="ECO:0007669"/>
    <property type="project" value="InterPro"/>
</dbReference>
<dbReference type="GO" id="GO:0022904">
    <property type="term" value="P:respiratory electron transport chain"/>
    <property type="evidence" value="ECO:0007669"/>
    <property type="project" value="TreeGrafter"/>
</dbReference>
<dbReference type="Pfam" id="PF00384">
    <property type="entry name" value="Molybdopterin"/>
    <property type="match status" value="1"/>
</dbReference>
<dbReference type="SUPFAM" id="SSF53706">
    <property type="entry name" value="Formate dehydrogenase/DMSO reductase, domains 1-3"/>
    <property type="match status" value="1"/>
</dbReference>
<evidence type="ECO:0000256" key="1">
    <source>
        <dbReference type="ARBA" id="ARBA00023002"/>
    </source>
</evidence>
<dbReference type="Proteomes" id="UP000199518">
    <property type="component" value="Unassembled WGS sequence"/>
</dbReference>
<dbReference type="GO" id="GO:0003954">
    <property type="term" value="F:NADH dehydrogenase activity"/>
    <property type="evidence" value="ECO:0007669"/>
    <property type="project" value="TreeGrafter"/>
</dbReference>
<dbReference type="Gene3D" id="3.40.228.10">
    <property type="entry name" value="Dimethylsulfoxide Reductase, domain 2"/>
    <property type="match status" value="1"/>
</dbReference>
<organism evidence="3 4">
    <name type="scientific">Planctomicrobium piriforme</name>
    <dbReference type="NCBI Taxonomy" id="1576369"/>
    <lineage>
        <taxon>Bacteria</taxon>
        <taxon>Pseudomonadati</taxon>
        <taxon>Planctomycetota</taxon>
        <taxon>Planctomycetia</taxon>
        <taxon>Planctomycetales</taxon>
        <taxon>Planctomycetaceae</taxon>
        <taxon>Planctomicrobium</taxon>
    </lineage>
</organism>
<dbReference type="PANTHER" id="PTHR43105:SF14">
    <property type="entry name" value="FORMATE DEHYDROGENASE H"/>
    <property type="match status" value="1"/>
</dbReference>
<dbReference type="OrthoDB" id="240576at2"/>
<name>A0A1I3RIY5_9PLAN</name>
<dbReference type="GO" id="GO:0016020">
    <property type="term" value="C:membrane"/>
    <property type="evidence" value="ECO:0007669"/>
    <property type="project" value="TreeGrafter"/>
</dbReference>
<keyword evidence="4" id="KW-1185">Reference proteome</keyword>
<evidence type="ECO:0000313" key="3">
    <source>
        <dbReference type="EMBL" id="SFJ46228.1"/>
    </source>
</evidence>
<reference evidence="4" key="1">
    <citation type="submission" date="2016-10" db="EMBL/GenBank/DDBJ databases">
        <authorList>
            <person name="Varghese N."/>
            <person name="Submissions S."/>
        </authorList>
    </citation>
    <scope>NUCLEOTIDE SEQUENCE [LARGE SCALE GENOMIC DNA]</scope>
    <source>
        <strain evidence="4">DSM 26348</strain>
    </source>
</reference>
<dbReference type="InterPro" id="IPR050123">
    <property type="entry name" value="Prok_molybdopt-oxidoreductase"/>
</dbReference>
<dbReference type="GO" id="GO:0018493">
    <property type="term" value="F:formylmethanofuran dehydrogenase activity"/>
    <property type="evidence" value="ECO:0007669"/>
    <property type="project" value="InterPro"/>
</dbReference>
<gene>
    <name evidence="3" type="ORF">SAMN05421753_12115</name>
</gene>
<dbReference type="RefSeq" id="WP_092055956.1">
    <property type="nucleotide sequence ID" value="NZ_FOQD01000021.1"/>
</dbReference>